<keyword evidence="6" id="KW-0325">Glycoprotein</keyword>
<keyword evidence="10" id="KW-0732">Signal</keyword>
<dbReference type="InterPro" id="IPR017853">
    <property type="entry name" value="GH"/>
</dbReference>
<feature type="signal peptide" evidence="10">
    <location>
        <begin position="1"/>
        <end position="20"/>
    </location>
</feature>
<evidence type="ECO:0000256" key="3">
    <source>
        <dbReference type="ARBA" id="ARBA00005336"/>
    </source>
</evidence>
<dbReference type="InterPro" id="IPR011658">
    <property type="entry name" value="PA14_dom"/>
</dbReference>
<evidence type="ECO:0000256" key="4">
    <source>
        <dbReference type="ARBA" id="ARBA00012744"/>
    </source>
</evidence>
<dbReference type="Gene3D" id="2.60.40.10">
    <property type="entry name" value="Immunoglobulins"/>
    <property type="match status" value="1"/>
</dbReference>
<dbReference type="PRINTS" id="PR00133">
    <property type="entry name" value="GLHYDRLASE3"/>
</dbReference>
<feature type="chain" id="PRO_5015649198" description="beta-glucosidase" evidence="10">
    <location>
        <begin position="21"/>
        <end position="791"/>
    </location>
</feature>
<dbReference type="AlphaFoldDB" id="A0A2T2NBC5"/>
<dbReference type="Pfam" id="PF07691">
    <property type="entry name" value="PA14"/>
    <property type="match status" value="1"/>
</dbReference>
<keyword evidence="13" id="KW-1185">Reference proteome</keyword>
<evidence type="ECO:0000256" key="5">
    <source>
        <dbReference type="ARBA" id="ARBA00022801"/>
    </source>
</evidence>
<protein>
    <recommendedName>
        <fullName evidence="4">beta-glucosidase</fullName>
        <ecNumber evidence="4">3.2.1.21</ecNumber>
    </recommendedName>
</protein>
<dbReference type="Pfam" id="PF14310">
    <property type="entry name" value="Fn3-like"/>
    <property type="match status" value="1"/>
</dbReference>
<dbReference type="STRING" id="1448308.A0A2T2NBC5"/>
<dbReference type="InterPro" id="IPR036881">
    <property type="entry name" value="Glyco_hydro_3_C_sf"/>
</dbReference>
<feature type="domain" description="PA14" evidence="11">
    <location>
        <begin position="418"/>
        <end position="559"/>
    </location>
</feature>
<dbReference type="Proteomes" id="UP000240883">
    <property type="component" value="Unassembled WGS sequence"/>
</dbReference>
<evidence type="ECO:0000256" key="10">
    <source>
        <dbReference type="SAM" id="SignalP"/>
    </source>
</evidence>
<dbReference type="PROSITE" id="PS51820">
    <property type="entry name" value="PA14"/>
    <property type="match status" value="1"/>
</dbReference>
<name>A0A2T2NBC5_CORCC</name>
<comment type="catalytic activity">
    <reaction evidence="1">
        <text>Hydrolysis of terminal, non-reducing beta-D-glucosyl residues with release of beta-D-glucose.</text>
        <dbReference type="EC" id="3.2.1.21"/>
    </reaction>
</comment>
<evidence type="ECO:0000313" key="13">
    <source>
        <dbReference type="Proteomes" id="UP000240883"/>
    </source>
</evidence>
<evidence type="ECO:0000256" key="6">
    <source>
        <dbReference type="ARBA" id="ARBA00023180"/>
    </source>
</evidence>
<dbReference type="SUPFAM" id="SSF52279">
    <property type="entry name" value="Beta-D-glucan exohydrolase, C-terminal domain"/>
    <property type="match status" value="1"/>
</dbReference>
<evidence type="ECO:0000256" key="2">
    <source>
        <dbReference type="ARBA" id="ARBA00004987"/>
    </source>
</evidence>
<dbReference type="InterPro" id="IPR013783">
    <property type="entry name" value="Ig-like_fold"/>
</dbReference>
<dbReference type="OrthoDB" id="47059at2759"/>
<reference evidence="12 13" key="1">
    <citation type="journal article" date="2018" name="Front. Microbiol.">
        <title>Genome-Wide Analysis of Corynespora cassiicola Leaf Fall Disease Putative Effectors.</title>
        <authorList>
            <person name="Lopez D."/>
            <person name="Ribeiro S."/>
            <person name="Label P."/>
            <person name="Fumanal B."/>
            <person name="Venisse J.S."/>
            <person name="Kohler A."/>
            <person name="de Oliveira R.R."/>
            <person name="Labutti K."/>
            <person name="Lipzen A."/>
            <person name="Lail K."/>
            <person name="Bauer D."/>
            <person name="Ohm R.A."/>
            <person name="Barry K.W."/>
            <person name="Spatafora J."/>
            <person name="Grigoriev I.V."/>
            <person name="Martin F.M."/>
            <person name="Pujade-Renaud V."/>
        </authorList>
    </citation>
    <scope>NUCLEOTIDE SEQUENCE [LARGE SCALE GENOMIC DNA]</scope>
    <source>
        <strain evidence="12 13">Philippines</strain>
    </source>
</reference>
<evidence type="ECO:0000256" key="7">
    <source>
        <dbReference type="ARBA" id="ARBA00023277"/>
    </source>
</evidence>
<dbReference type="InterPro" id="IPR026891">
    <property type="entry name" value="Fn3-like"/>
</dbReference>
<keyword evidence="9" id="KW-0624">Polysaccharide degradation</keyword>
<keyword evidence="8" id="KW-0326">Glycosidase</keyword>
<dbReference type="Gene3D" id="3.20.20.300">
    <property type="entry name" value="Glycoside hydrolase, family 3, N-terminal domain"/>
    <property type="match status" value="2"/>
</dbReference>
<gene>
    <name evidence="12" type="ORF">BS50DRAFT_560445</name>
</gene>
<evidence type="ECO:0000256" key="1">
    <source>
        <dbReference type="ARBA" id="ARBA00000448"/>
    </source>
</evidence>
<dbReference type="SUPFAM" id="SSF51445">
    <property type="entry name" value="(Trans)glycosidases"/>
    <property type="match status" value="1"/>
</dbReference>
<dbReference type="Pfam" id="PF01915">
    <property type="entry name" value="Glyco_hydro_3_C"/>
    <property type="match status" value="1"/>
</dbReference>
<accession>A0A2T2NBC5</accession>
<dbReference type="InterPro" id="IPR036962">
    <property type="entry name" value="Glyco_hydro_3_N_sf"/>
</dbReference>
<dbReference type="GO" id="GO:0009251">
    <property type="term" value="P:glucan catabolic process"/>
    <property type="evidence" value="ECO:0007669"/>
    <property type="project" value="TreeGrafter"/>
</dbReference>
<organism evidence="12 13">
    <name type="scientific">Corynespora cassiicola Philippines</name>
    <dbReference type="NCBI Taxonomy" id="1448308"/>
    <lineage>
        <taxon>Eukaryota</taxon>
        <taxon>Fungi</taxon>
        <taxon>Dikarya</taxon>
        <taxon>Ascomycota</taxon>
        <taxon>Pezizomycotina</taxon>
        <taxon>Dothideomycetes</taxon>
        <taxon>Pleosporomycetidae</taxon>
        <taxon>Pleosporales</taxon>
        <taxon>Corynesporascaceae</taxon>
        <taxon>Corynespora</taxon>
    </lineage>
</organism>
<dbReference type="SMART" id="SM01217">
    <property type="entry name" value="Fn3_like"/>
    <property type="match status" value="1"/>
</dbReference>
<dbReference type="Pfam" id="PF00933">
    <property type="entry name" value="Glyco_hydro_3"/>
    <property type="match status" value="1"/>
</dbReference>
<dbReference type="GO" id="GO:0008422">
    <property type="term" value="F:beta-glucosidase activity"/>
    <property type="evidence" value="ECO:0007669"/>
    <property type="project" value="UniProtKB-EC"/>
</dbReference>
<dbReference type="EMBL" id="KZ678141">
    <property type="protein sequence ID" value="PSN62724.1"/>
    <property type="molecule type" value="Genomic_DNA"/>
</dbReference>
<keyword evidence="7" id="KW-0119">Carbohydrate metabolism</keyword>
<keyword evidence="5 12" id="KW-0378">Hydrolase</keyword>
<dbReference type="EC" id="3.2.1.21" evidence="4"/>
<dbReference type="InterPro" id="IPR037524">
    <property type="entry name" value="PA14/GLEYA"/>
</dbReference>
<proteinExistence type="inferred from homology"/>
<comment type="similarity">
    <text evidence="3">Belongs to the glycosyl hydrolase 3 family.</text>
</comment>
<dbReference type="Gene3D" id="3.40.50.1700">
    <property type="entry name" value="Glycoside hydrolase family 3 C-terminal domain"/>
    <property type="match status" value="2"/>
</dbReference>
<sequence>MRSIIFLAFALASLEHPCFAKATQPWLDKTLPVEERLQSFLKQLNATQKYAMVQGDTELDDNGTGVNPCIGHISGIEELGIPSICMGDGPAGVGNSLNNVTTFPAPVVAASSWNESLQYAYGQALAQEHMAKGRNVVLAPTINILRSPLWARAAETFSEDPWLTTRMAVAGTKGIQSQGAVACPKHFAAYNQDTNRFGDGPDWDTVDVYVDERTLHELYLPAFKATVQEAKAGSIIQDWGFDGFVVADWYFSTRSTVAAVMAGLDISMPGGSLMESYGFPEYYGDLLIEAVENGSIPFSRIDDMVARLWRPMFAVGAIDNPLSGDAESVARTQAHLDLAQEMTEEGSVLLKNDDKVLPLSSQNQVSENHGGFVIDSTMIVQSPLDALKRRSTKDNITVSYATTYPGTDQFPTIPSAMFKNRTLSATYYTTTDWSGPVNQTIMVPNITSASYPQELWQAWPQVFSCVYSGIFLPNTTGTYHFSMTGQGDALLYINEELVGNMTKANFGNTVQGIANLKAGEEVSLTLNYSMGYSLSTGAYGVTLGVDGHDSATGLALPGDQDAIISRIAKRSKRTLVILNTNSAILMPWIDDVDAVLQSWYGGQQIGLALERMLFGDISPSGKLPVTYPKSLNDTIGITSDLHVPYSEGLNVGYRWFDQNGIEPLFAFGHGLTYSSFELQEISVDTSGNDTELFVKISTVLLNTGSCEAKEVVQLYVTYPDLAEEPPKLLKAFVKVSLGVGKSQRVILQVKKSDLQIWSAKREEWHFVEGVYEFWVGFSAIDLPIKQAVYLS</sequence>
<dbReference type="InterPro" id="IPR002772">
    <property type="entry name" value="Glyco_hydro_3_C"/>
</dbReference>
<evidence type="ECO:0000256" key="8">
    <source>
        <dbReference type="ARBA" id="ARBA00023295"/>
    </source>
</evidence>
<evidence type="ECO:0000256" key="9">
    <source>
        <dbReference type="ARBA" id="ARBA00023326"/>
    </source>
</evidence>
<dbReference type="InterPro" id="IPR050288">
    <property type="entry name" value="Cellulose_deg_GH3"/>
</dbReference>
<evidence type="ECO:0000313" key="12">
    <source>
        <dbReference type="EMBL" id="PSN62724.1"/>
    </source>
</evidence>
<dbReference type="InterPro" id="IPR001764">
    <property type="entry name" value="Glyco_hydro_3_N"/>
</dbReference>
<evidence type="ECO:0000259" key="11">
    <source>
        <dbReference type="PROSITE" id="PS51820"/>
    </source>
</evidence>
<dbReference type="PANTHER" id="PTHR42715:SF10">
    <property type="entry name" value="BETA-GLUCOSIDASE"/>
    <property type="match status" value="1"/>
</dbReference>
<dbReference type="PANTHER" id="PTHR42715">
    <property type="entry name" value="BETA-GLUCOSIDASE"/>
    <property type="match status" value="1"/>
</dbReference>
<comment type="pathway">
    <text evidence="2">Glycan metabolism; cellulose degradation.</text>
</comment>
<dbReference type="SUPFAM" id="SSF56988">
    <property type="entry name" value="Anthrax protective antigen"/>
    <property type="match status" value="1"/>
</dbReference>